<dbReference type="FunCoup" id="D8QNK5">
    <property type="interactions" value="2478"/>
</dbReference>
<dbReference type="Gramene" id="EFJ38119">
    <property type="protein sequence ID" value="EFJ38119"/>
    <property type="gene ID" value="SELMODRAFT_74309"/>
</dbReference>
<proteinExistence type="predicted"/>
<dbReference type="eggNOG" id="KOG4173">
    <property type="taxonomic scope" value="Eukaryota"/>
</dbReference>
<dbReference type="OrthoDB" id="18440at2759"/>
<dbReference type="InterPro" id="IPR039258">
    <property type="entry name" value="ZNF511"/>
</dbReference>
<dbReference type="HOGENOM" id="CLU_055660_0_0_1"/>
<dbReference type="SMART" id="SM00355">
    <property type="entry name" value="ZnF_C2H2"/>
    <property type="match status" value="3"/>
</dbReference>
<name>D8QNK5_SELML</name>
<evidence type="ECO:0000256" key="1">
    <source>
        <dbReference type="SAM" id="MobiDB-lite"/>
    </source>
</evidence>
<dbReference type="EMBL" id="GL377565">
    <property type="protein sequence ID" value="EFJ38119.1"/>
    <property type="molecule type" value="Genomic_DNA"/>
</dbReference>
<feature type="domain" description="C2H2-type" evidence="2">
    <location>
        <begin position="87"/>
        <end position="108"/>
    </location>
</feature>
<protein>
    <recommendedName>
        <fullName evidence="2">C2H2-type domain-containing protein</fullName>
    </recommendedName>
</protein>
<evidence type="ECO:0000259" key="2">
    <source>
        <dbReference type="PROSITE" id="PS00028"/>
    </source>
</evidence>
<dbReference type="STRING" id="88036.D8QNK5"/>
<gene>
    <name evidence="3" type="ORF">SELMODRAFT_74309</name>
</gene>
<reference evidence="3 4" key="1">
    <citation type="journal article" date="2011" name="Science">
        <title>The Selaginella genome identifies genetic changes associated with the evolution of vascular plants.</title>
        <authorList>
            <person name="Banks J.A."/>
            <person name="Nishiyama T."/>
            <person name="Hasebe M."/>
            <person name="Bowman J.L."/>
            <person name="Gribskov M."/>
            <person name="dePamphilis C."/>
            <person name="Albert V.A."/>
            <person name="Aono N."/>
            <person name="Aoyama T."/>
            <person name="Ambrose B.A."/>
            <person name="Ashton N.W."/>
            <person name="Axtell M.J."/>
            <person name="Barker E."/>
            <person name="Barker M.S."/>
            <person name="Bennetzen J.L."/>
            <person name="Bonawitz N.D."/>
            <person name="Chapple C."/>
            <person name="Cheng C."/>
            <person name="Correa L.G."/>
            <person name="Dacre M."/>
            <person name="DeBarry J."/>
            <person name="Dreyer I."/>
            <person name="Elias M."/>
            <person name="Engstrom E.M."/>
            <person name="Estelle M."/>
            <person name="Feng L."/>
            <person name="Finet C."/>
            <person name="Floyd S.K."/>
            <person name="Frommer W.B."/>
            <person name="Fujita T."/>
            <person name="Gramzow L."/>
            <person name="Gutensohn M."/>
            <person name="Harholt J."/>
            <person name="Hattori M."/>
            <person name="Heyl A."/>
            <person name="Hirai T."/>
            <person name="Hiwatashi Y."/>
            <person name="Ishikawa M."/>
            <person name="Iwata M."/>
            <person name="Karol K.G."/>
            <person name="Koehler B."/>
            <person name="Kolukisaoglu U."/>
            <person name="Kubo M."/>
            <person name="Kurata T."/>
            <person name="Lalonde S."/>
            <person name="Li K."/>
            <person name="Li Y."/>
            <person name="Litt A."/>
            <person name="Lyons E."/>
            <person name="Manning G."/>
            <person name="Maruyama T."/>
            <person name="Michael T.P."/>
            <person name="Mikami K."/>
            <person name="Miyazaki S."/>
            <person name="Morinaga S."/>
            <person name="Murata T."/>
            <person name="Mueller-Roeber B."/>
            <person name="Nelson D.R."/>
            <person name="Obara M."/>
            <person name="Oguri Y."/>
            <person name="Olmstead R.G."/>
            <person name="Onodera N."/>
            <person name="Petersen B.L."/>
            <person name="Pils B."/>
            <person name="Prigge M."/>
            <person name="Rensing S.A."/>
            <person name="Riano-Pachon D.M."/>
            <person name="Roberts A.W."/>
            <person name="Sato Y."/>
            <person name="Scheller H.V."/>
            <person name="Schulz B."/>
            <person name="Schulz C."/>
            <person name="Shakirov E.V."/>
            <person name="Shibagaki N."/>
            <person name="Shinohara N."/>
            <person name="Shippen D.E."/>
            <person name="Soerensen I."/>
            <person name="Sotooka R."/>
            <person name="Sugimoto N."/>
            <person name="Sugita M."/>
            <person name="Sumikawa N."/>
            <person name="Tanurdzic M."/>
            <person name="Theissen G."/>
            <person name="Ulvskov P."/>
            <person name="Wakazuki S."/>
            <person name="Weng J.K."/>
            <person name="Willats W.W."/>
            <person name="Wipf D."/>
            <person name="Wolf P.G."/>
            <person name="Yang L."/>
            <person name="Zimmer A.D."/>
            <person name="Zhu Q."/>
            <person name="Mitros T."/>
            <person name="Hellsten U."/>
            <person name="Loque D."/>
            <person name="Otillar R."/>
            <person name="Salamov A."/>
            <person name="Schmutz J."/>
            <person name="Shapiro H."/>
            <person name="Lindquist E."/>
            <person name="Lucas S."/>
            <person name="Rokhsar D."/>
            <person name="Grigoriev I.V."/>
        </authorList>
    </citation>
    <scope>NUCLEOTIDE SEQUENCE [LARGE SCALE GENOMIC DNA]</scope>
</reference>
<dbReference type="InParanoid" id="D8QNK5"/>
<feature type="region of interest" description="Disordered" evidence="1">
    <location>
        <begin position="205"/>
        <end position="235"/>
    </location>
</feature>
<dbReference type="KEGG" id="smo:SELMODRAFT_74309"/>
<dbReference type="PROSITE" id="PS00028">
    <property type="entry name" value="ZINC_FINGER_C2H2_1"/>
    <property type="match status" value="1"/>
</dbReference>
<evidence type="ECO:0000313" key="4">
    <source>
        <dbReference type="Proteomes" id="UP000001514"/>
    </source>
</evidence>
<dbReference type="PANTHER" id="PTHR21354:SF0">
    <property type="entry name" value="ZINC FINGER PROTEIN 511"/>
    <property type="match status" value="1"/>
</dbReference>
<evidence type="ECO:0000313" key="3">
    <source>
        <dbReference type="EMBL" id="EFJ38119.1"/>
    </source>
</evidence>
<accession>D8QNK5</accession>
<feature type="compositionally biased region" description="Basic residues" evidence="1">
    <location>
        <begin position="219"/>
        <end position="235"/>
    </location>
</feature>
<organism evidence="4">
    <name type="scientific">Selaginella moellendorffii</name>
    <name type="common">Spikemoss</name>
    <dbReference type="NCBI Taxonomy" id="88036"/>
    <lineage>
        <taxon>Eukaryota</taxon>
        <taxon>Viridiplantae</taxon>
        <taxon>Streptophyta</taxon>
        <taxon>Embryophyta</taxon>
        <taxon>Tracheophyta</taxon>
        <taxon>Lycopodiopsida</taxon>
        <taxon>Selaginellales</taxon>
        <taxon>Selaginellaceae</taxon>
        <taxon>Selaginella</taxon>
    </lineage>
</organism>
<sequence>MGAFPAWSACRRRFSPDDAFFNAGNVERELQAKQVSLNISEEERAYIGRIEDEDCWLVNCSIAGCGAQLRGVEELENHHLIRHTAVCSVCSSCFPTKRLLSLHISETHDSFFKAKVARNHPMYECLVEGCPGVFFSDKSRKQHLVDKHKFPSSFHFHKSTKNHPSQKQRQRFKAKSYMDSAPKPEEAAMSVDVDELSSAISKLTTAAESDHVPQSISFGRKRGGLVTRHSRHPRN</sequence>
<dbReference type="InterPro" id="IPR013087">
    <property type="entry name" value="Znf_C2H2_type"/>
</dbReference>
<dbReference type="OMA" id="LEDYQHH"/>
<keyword evidence="4" id="KW-1185">Reference proteome</keyword>
<dbReference type="Proteomes" id="UP000001514">
    <property type="component" value="Unassembled WGS sequence"/>
</dbReference>
<feature type="compositionally biased region" description="Polar residues" evidence="1">
    <location>
        <begin position="205"/>
        <end position="217"/>
    </location>
</feature>
<dbReference type="PANTHER" id="PTHR21354">
    <property type="entry name" value="ZINC FINGER PROTEIN 511"/>
    <property type="match status" value="1"/>
</dbReference>
<dbReference type="AlphaFoldDB" id="D8QNK5"/>